<dbReference type="InterPro" id="IPR050194">
    <property type="entry name" value="Glycosyltransferase_grp1"/>
</dbReference>
<dbReference type="CDD" id="cd03801">
    <property type="entry name" value="GT4_PimA-like"/>
    <property type="match status" value="1"/>
</dbReference>
<proteinExistence type="predicted"/>
<dbReference type="PANTHER" id="PTHR45947">
    <property type="entry name" value="SULFOQUINOVOSYL TRANSFERASE SQD2"/>
    <property type="match status" value="1"/>
</dbReference>
<dbReference type="Pfam" id="PF00534">
    <property type="entry name" value="Glycos_transf_1"/>
    <property type="match status" value="1"/>
</dbReference>
<organism evidence="2 3">
    <name type="scientific">Brevifollis gellanilyticus</name>
    <dbReference type="NCBI Taxonomy" id="748831"/>
    <lineage>
        <taxon>Bacteria</taxon>
        <taxon>Pseudomonadati</taxon>
        <taxon>Verrucomicrobiota</taxon>
        <taxon>Verrucomicrobiia</taxon>
        <taxon>Verrucomicrobiales</taxon>
        <taxon>Verrucomicrobiaceae</taxon>
    </lineage>
</organism>
<gene>
    <name evidence="2" type="ORF">BGE01nite_38880</name>
</gene>
<dbReference type="PANTHER" id="PTHR45947:SF13">
    <property type="entry name" value="TRANSFERASE"/>
    <property type="match status" value="1"/>
</dbReference>
<dbReference type="EMBL" id="BKAG01000032">
    <property type="protein sequence ID" value="GEP44597.1"/>
    <property type="molecule type" value="Genomic_DNA"/>
</dbReference>
<keyword evidence="3" id="KW-1185">Reference proteome</keyword>
<comment type="caution">
    <text evidence="2">The sequence shown here is derived from an EMBL/GenBank/DDBJ whole genome shotgun (WGS) entry which is preliminary data.</text>
</comment>
<accession>A0A512MCZ4</accession>
<protein>
    <submittedName>
        <fullName evidence="2">Glycosyl transferase</fullName>
    </submittedName>
</protein>
<reference evidence="2 3" key="1">
    <citation type="submission" date="2019-07" db="EMBL/GenBank/DDBJ databases">
        <title>Whole genome shotgun sequence of Brevifollis gellanilyticus NBRC 108608.</title>
        <authorList>
            <person name="Hosoyama A."/>
            <person name="Uohara A."/>
            <person name="Ohji S."/>
            <person name="Ichikawa N."/>
        </authorList>
    </citation>
    <scope>NUCLEOTIDE SEQUENCE [LARGE SCALE GENOMIC DNA]</scope>
    <source>
        <strain evidence="2 3">NBRC 108608</strain>
    </source>
</reference>
<keyword evidence="2" id="KW-0808">Transferase</keyword>
<feature type="domain" description="Glycosyl transferase family 1" evidence="1">
    <location>
        <begin position="205"/>
        <end position="371"/>
    </location>
</feature>
<sequence>MSVILQVFNRYLQSGGEEKSVDRIQKHAALRHEVPRCFFESAAWTGAGAPGRITQAKRFFYNAASAEKFEGRVRETGARAAMFHNIYPVGSPALYRSALRQKLPIIQYLHNYRPFSVGGSLFYDGRVQTAPLHGDYAGEVRAGAWQGRLKSGLCALMLKMLHRSGWLDGVKAWVTISQFMADQLAKHECVPKDRLHVLRHSWDAMPKLPEIEDQGSYLFLGRLIPEKGIHMLVQAWHELRQQLGDRTPVLQIAGDGVLESFVRQAATLNPGIRYLGQISGEAKHEALSCCRAVVAPSIWWEPLGLMIYEAYDYAKPVLAARSGGLIETVQPHETGLLHEPGDVSGLVRDVLTLESMSAELREQLGSQARAWLLRETTVDRWQDRFDEILASVLSSPH</sequence>
<evidence type="ECO:0000313" key="3">
    <source>
        <dbReference type="Proteomes" id="UP000321577"/>
    </source>
</evidence>
<evidence type="ECO:0000313" key="2">
    <source>
        <dbReference type="EMBL" id="GEP44597.1"/>
    </source>
</evidence>
<dbReference type="OrthoDB" id="9787617at2"/>
<evidence type="ECO:0000259" key="1">
    <source>
        <dbReference type="Pfam" id="PF00534"/>
    </source>
</evidence>
<name>A0A512MCZ4_9BACT</name>
<dbReference type="Proteomes" id="UP000321577">
    <property type="component" value="Unassembled WGS sequence"/>
</dbReference>
<dbReference type="GO" id="GO:0016757">
    <property type="term" value="F:glycosyltransferase activity"/>
    <property type="evidence" value="ECO:0007669"/>
    <property type="project" value="InterPro"/>
</dbReference>
<dbReference type="Gene3D" id="3.40.50.2000">
    <property type="entry name" value="Glycogen Phosphorylase B"/>
    <property type="match status" value="1"/>
</dbReference>
<dbReference type="AlphaFoldDB" id="A0A512MCZ4"/>
<dbReference type="InterPro" id="IPR001296">
    <property type="entry name" value="Glyco_trans_1"/>
</dbReference>
<dbReference type="RefSeq" id="WP_146852697.1">
    <property type="nucleotide sequence ID" value="NZ_BKAG01000032.1"/>
</dbReference>
<dbReference type="SUPFAM" id="SSF53756">
    <property type="entry name" value="UDP-Glycosyltransferase/glycogen phosphorylase"/>
    <property type="match status" value="1"/>
</dbReference>